<comment type="caution">
    <text evidence="2">The sequence shown here is derived from an EMBL/GenBank/DDBJ whole genome shotgun (WGS) entry which is preliminary data.</text>
</comment>
<dbReference type="Proteomes" id="UP001250656">
    <property type="component" value="Unassembled WGS sequence"/>
</dbReference>
<dbReference type="RefSeq" id="WP_314013625.1">
    <property type="nucleotide sequence ID" value="NZ_JAVTTP010000001.1"/>
</dbReference>
<evidence type="ECO:0000256" key="1">
    <source>
        <dbReference type="SAM" id="MobiDB-lite"/>
    </source>
</evidence>
<evidence type="ECO:0000313" key="3">
    <source>
        <dbReference type="Proteomes" id="UP001250656"/>
    </source>
</evidence>
<name>A0ABU3L3M3_9FLAO</name>
<organism evidence="2 3">
    <name type="scientific">Pricia mediterranea</name>
    <dbReference type="NCBI Taxonomy" id="3076079"/>
    <lineage>
        <taxon>Bacteria</taxon>
        <taxon>Pseudomonadati</taxon>
        <taxon>Bacteroidota</taxon>
        <taxon>Flavobacteriia</taxon>
        <taxon>Flavobacteriales</taxon>
        <taxon>Flavobacteriaceae</taxon>
        <taxon>Pricia</taxon>
    </lineage>
</organism>
<feature type="compositionally biased region" description="Basic and acidic residues" evidence="1">
    <location>
        <begin position="11"/>
        <end position="32"/>
    </location>
</feature>
<evidence type="ECO:0000313" key="2">
    <source>
        <dbReference type="EMBL" id="MDT7828350.1"/>
    </source>
</evidence>
<reference evidence="2 3" key="1">
    <citation type="submission" date="2023-09" db="EMBL/GenBank/DDBJ databases">
        <title>Novel taxa isolated from Blanes Bay.</title>
        <authorList>
            <person name="Rey-Velasco X."/>
            <person name="Lucena T."/>
        </authorList>
    </citation>
    <scope>NUCLEOTIDE SEQUENCE [LARGE SCALE GENOMIC DNA]</scope>
    <source>
        <strain evidence="2 3">S334</strain>
    </source>
</reference>
<accession>A0ABU3L3M3</accession>
<protein>
    <submittedName>
        <fullName evidence="2">Uncharacterized protein</fullName>
    </submittedName>
</protein>
<gene>
    <name evidence="2" type="ORF">RQM65_06715</name>
</gene>
<feature type="compositionally biased region" description="Low complexity" evidence="1">
    <location>
        <begin position="34"/>
        <end position="46"/>
    </location>
</feature>
<feature type="region of interest" description="Disordered" evidence="1">
    <location>
        <begin position="1"/>
        <end position="46"/>
    </location>
</feature>
<keyword evidence="3" id="KW-1185">Reference proteome</keyword>
<dbReference type="EMBL" id="JAVTTP010000001">
    <property type="protein sequence ID" value="MDT7828350.1"/>
    <property type="molecule type" value="Genomic_DNA"/>
</dbReference>
<proteinExistence type="predicted"/>
<sequence>MKNASKISALKNKELKNKEELRGGHPPIDRPRRPTGGLRPPFGKKM</sequence>